<sequence>MNEGLGEERLTAHWAVLGKHPGQTMGYEVLRSSLPDDRASTYLWKASATGAPGDRDPEGELPWRVFLGGTDTHPEPVCASVETTWDGSTDGTGAPSYAWRLTLLEWAEAGRAVLTWSGIDRALLSDPPALPGDAVPMTVAVPGTPPAELAEVIDQLGFDWAAGVAALLLGNRQVAITPSPGKALPDVSDRVRVLDAVCSLLPYECRAWLSAATWTGPSQHDLRLFFASAARTGQVPAVLGGNPPGEPRDETARAYLHGLRRLRAKTGDTTEIVTYLLTAAAEPATAPRPGAALRTLREADLIDVVVEEIRSGGGEFGDVRRVLERYPAASLDERRLATLTRFLVRSAHGGNAVAGSLLGEHWSERTPSLLVREVLGAGSPTLSFEDAKRYLGVVHNTVEACRPGSFDELFNTLVEAPEATHEWTGTLIYMADNEWGRNTDGADRLLVRESAIGKTWLRCLLNHEDRSLAPLHRLVQRARDDMAADVTPGWLRFAAVLLGESLDLATATDAAEFAGAVEGGGRITLEIARAQRRPEVLGLMWPRLWRVARTERGLGEAVEQLVPVGEPQTSGIVAADADLFCAAVRGGATAGMPRLERLTAEEALHDYVSVLIRRIESDGELRRVAVEALLGGELSGNTWWAIEELSRALPDSLLPQLCEELHRRLTGRGRPLNDLEVPEYLMEELEKRYDLGWLRPVRDFRKAAQDQGRAPYQELARIVLEAHEQGRLPAPLLDAIAAWTLEVGADGLERVAWHMDGLVAGFPGLELYAAVARGDRHGELRDQLMNHSEIQRARHEWILTELRGRQDSSDAAPGTATERPGVLRKMSRHLPGRSR</sequence>
<accession>A0ABW2V9I4</accession>
<evidence type="ECO:0000313" key="2">
    <source>
        <dbReference type="EMBL" id="MFD0280494.1"/>
    </source>
</evidence>
<proteinExistence type="predicted"/>
<evidence type="ECO:0000313" key="3">
    <source>
        <dbReference type="Proteomes" id="UP001596957"/>
    </source>
</evidence>
<comment type="caution">
    <text evidence="2">The sequence shown here is derived from an EMBL/GenBank/DDBJ whole genome shotgun (WGS) entry which is preliminary data.</text>
</comment>
<evidence type="ECO:0000256" key="1">
    <source>
        <dbReference type="SAM" id="MobiDB-lite"/>
    </source>
</evidence>
<reference evidence="3" key="1">
    <citation type="journal article" date="2019" name="Int. J. Syst. Evol. Microbiol.">
        <title>The Global Catalogue of Microorganisms (GCM) 10K type strain sequencing project: providing services to taxonomists for standard genome sequencing and annotation.</title>
        <authorList>
            <consortium name="The Broad Institute Genomics Platform"/>
            <consortium name="The Broad Institute Genome Sequencing Center for Infectious Disease"/>
            <person name="Wu L."/>
            <person name="Ma J."/>
        </authorList>
    </citation>
    <scope>NUCLEOTIDE SEQUENCE [LARGE SCALE GENOMIC DNA]</scope>
    <source>
        <strain evidence="3">CGMCC 4.7198</strain>
    </source>
</reference>
<dbReference type="RefSeq" id="WP_381260113.1">
    <property type="nucleotide sequence ID" value="NZ_JBHTBI010000039.1"/>
</dbReference>
<dbReference type="Proteomes" id="UP001596957">
    <property type="component" value="Unassembled WGS sequence"/>
</dbReference>
<feature type="compositionally biased region" description="Basic residues" evidence="1">
    <location>
        <begin position="825"/>
        <end position="835"/>
    </location>
</feature>
<protein>
    <submittedName>
        <fullName evidence="2">Uncharacterized protein</fullName>
    </submittedName>
</protein>
<name>A0ABW2V9I4_9ACTN</name>
<organism evidence="2 3">
    <name type="scientific">Streptomyces lutosisoli</name>
    <dbReference type="NCBI Taxonomy" id="2665721"/>
    <lineage>
        <taxon>Bacteria</taxon>
        <taxon>Bacillati</taxon>
        <taxon>Actinomycetota</taxon>
        <taxon>Actinomycetes</taxon>
        <taxon>Kitasatosporales</taxon>
        <taxon>Streptomycetaceae</taxon>
        <taxon>Streptomyces</taxon>
    </lineage>
</organism>
<dbReference type="EMBL" id="JBHTEC010000001">
    <property type="protein sequence ID" value="MFD0280494.1"/>
    <property type="molecule type" value="Genomic_DNA"/>
</dbReference>
<keyword evidence="3" id="KW-1185">Reference proteome</keyword>
<gene>
    <name evidence="2" type="ORF">ACFQZP_02195</name>
</gene>
<feature type="region of interest" description="Disordered" evidence="1">
    <location>
        <begin position="804"/>
        <end position="835"/>
    </location>
</feature>